<accession>A0A0Q9Y7S1</accession>
<dbReference type="EMBL" id="LGPB01000026">
    <property type="protein sequence ID" value="KRG16853.1"/>
    <property type="molecule type" value="Genomic_DNA"/>
</dbReference>
<name>A0A0Q9Y7S1_9BACI</name>
<gene>
    <name evidence="1" type="ORF">ACA29_02950</name>
</gene>
<sequence length="86" mass="9677">MAEELNVTSMLIEGFDARKLAQEEVYDRDWQQVVGAKQNDKILQSEIVGIESIRNTECAVVHVGKIKGYIPLEFTGVENLRGNFGH</sequence>
<evidence type="ECO:0000313" key="1">
    <source>
        <dbReference type="EMBL" id="KRG16853.1"/>
    </source>
</evidence>
<dbReference type="PATRIC" id="fig|217031.4.peg.981"/>
<protein>
    <submittedName>
        <fullName evidence="1">Uncharacterized protein</fullName>
    </submittedName>
</protein>
<organism evidence="1 2">
    <name type="scientific">Lederbergia galactosidilytica</name>
    <dbReference type="NCBI Taxonomy" id="217031"/>
    <lineage>
        <taxon>Bacteria</taxon>
        <taxon>Bacillati</taxon>
        <taxon>Bacillota</taxon>
        <taxon>Bacilli</taxon>
        <taxon>Bacillales</taxon>
        <taxon>Bacillaceae</taxon>
        <taxon>Lederbergia</taxon>
    </lineage>
</organism>
<comment type="caution">
    <text evidence="1">The sequence shown here is derived from an EMBL/GenBank/DDBJ whole genome shotgun (WGS) entry which is preliminary data.</text>
</comment>
<evidence type="ECO:0000313" key="2">
    <source>
        <dbReference type="Proteomes" id="UP000053881"/>
    </source>
</evidence>
<dbReference type="Proteomes" id="UP000053881">
    <property type="component" value="Unassembled WGS sequence"/>
</dbReference>
<dbReference type="AlphaFoldDB" id="A0A0Q9Y7S1"/>
<reference evidence="1 2" key="1">
    <citation type="submission" date="2015-06" db="EMBL/GenBank/DDBJ databases">
        <title>Genome sequencing project of Bacillus galactosidilyticus PL133.</title>
        <authorList>
            <person name="Gaiero J."/>
            <person name="Nicol R."/>
            <person name="Habash M."/>
        </authorList>
    </citation>
    <scope>NUCLEOTIDE SEQUENCE [LARGE SCALE GENOMIC DNA]</scope>
    <source>
        <strain evidence="1 2">PL133</strain>
    </source>
</reference>
<proteinExistence type="predicted"/>